<dbReference type="InterPro" id="IPR003661">
    <property type="entry name" value="HisK_dim/P_dom"/>
</dbReference>
<reference evidence="6" key="2">
    <citation type="submission" date="2014-03" db="EMBL/GenBank/DDBJ databases">
        <title>Candidatus Competibacter-lineage genomes retrieved from metagenomes reveal functional metabolic diversity.</title>
        <authorList>
            <person name="McIlroy S.J."/>
            <person name="Albertsen M."/>
            <person name="Andresen E.K."/>
            <person name="Saunders A.M."/>
            <person name="Kristiansen R."/>
            <person name="Stokholm-Bjerregaard M."/>
            <person name="Nielsen K.L."/>
            <person name="Nielsen P.H."/>
        </authorList>
    </citation>
    <scope>NUCLEOTIDE SEQUENCE</scope>
    <source>
        <strain evidence="6">Run_A_D11</strain>
    </source>
</reference>
<dbReference type="Pfam" id="PF00512">
    <property type="entry name" value="HisKA"/>
    <property type="match status" value="1"/>
</dbReference>
<evidence type="ECO:0000256" key="4">
    <source>
        <dbReference type="SAM" id="Phobius"/>
    </source>
</evidence>
<dbReference type="STRING" id="1400863.BN873_10055"/>
<evidence type="ECO:0000256" key="2">
    <source>
        <dbReference type="ARBA" id="ARBA00012438"/>
    </source>
</evidence>
<accession>W6M2T5</accession>
<keyword evidence="7" id="KW-1185">Reference proteome</keyword>
<dbReference type="RefSeq" id="WP_048669859.1">
    <property type="nucleotide sequence ID" value="NZ_CBTJ020000001.1"/>
</dbReference>
<feature type="transmembrane region" description="Helical" evidence="4">
    <location>
        <begin position="29"/>
        <end position="46"/>
    </location>
</feature>
<dbReference type="SUPFAM" id="SSF47384">
    <property type="entry name" value="Homodimeric domain of signal transducing histidine kinase"/>
    <property type="match status" value="1"/>
</dbReference>
<feature type="transmembrane region" description="Helical" evidence="4">
    <location>
        <begin position="117"/>
        <end position="145"/>
    </location>
</feature>
<reference evidence="6" key="1">
    <citation type="submission" date="2013-07" db="EMBL/GenBank/DDBJ databases">
        <authorList>
            <person name="McIlroy S."/>
        </authorList>
    </citation>
    <scope>NUCLEOTIDE SEQUENCE [LARGE SCALE GENOMIC DNA]</scope>
    <source>
        <strain evidence="6">Run_A_D11</strain>
    </source>
</reference>
<dbReference type="Pfam" id="PF25323">
    <property type="entry name" value="6TM_PilS"/>
    <property type="match status" value="1"/>
</dbReference>
<gene>
    <name evidence="6" type="ORF">BN873_10055</name>
</gene>
<evidence type="ECO:0000256" key="1">
    <source>
        <dbReference type="ARBA" id="ARBA00000085"/>
    </source>
</evidence>
<dbReference type="OrthoDB" id="9792686at2"/>
<dbReference type="PANTHER" id="PTHR43065:SF52">
    <property type="entry name" value="SENSOR PROTEIN KINASE PILS"/>
    <property type="match status" value="1"/>
</dbReference>
<dbReference type="EC" id="2.7.13.3" evidence="2"/>
<comment type="catalytic activity">
    <reaction evidence="1">
        <text>ATP + protein L-histidine = ADP + protein N-phospho-L-histidine.</text>
        <dbReference type="EC" id="2.7.13.3"/>
    </reaction>
</comment>
<comment type="caution">
    <text evidence="6">The sequence shown here is derived from an EMBL/GenBank/DDBJ whole genome shotgun (WGS) entry which is preliminary data.</text>
</comment>
<dbReference type="Gene3D" id="1.10.287.130">
    <property type="match status" value="1"/>
</dbReference>
<feature type="domain" description="Histidine kinase" evidence="5">
    <location>
        <begin position="346"/>
        <end position="558"/>
    </location>
</feature>
<proteinExistence type="predicted"/>
<keyword evidence="4" id="KW-0472">Membrane</keyword>
<keyword evidence="3" id="KW-0597">Phosphoprotein</keyword>
<dbReference type="SUPFAM" id="SSF55874">
    <property type="entry name" value="ATPase domain of HSP90 chaperone/DNA topoisomerase II/histidine kinase"/>
    <property type="match status" value="1"/>
</dbReference>
<evidence type="ECO:0000313" key="6">
    <source>
        <dbReference type="EMBL" id="CDI00799.1"/>
    </source>
</evidence>
<feature type="transmembrane region" description="Helical" evidence="4">
    <location>
        <begin position="183"/>
        <end position="204"/>
    </location>
</feature>
<feature type="transmembrane region" description="Helical" evidence="4">
    <location>
        <begin position="86"/>
        <end position="105"/>
    </location>
</feature>
<organism evidence="6 7">
    <name type="scientific">Candidatus Competibacter denitrificans Run_A_D11</name>
    <dbReference type="NCBI Taxonomy" id="1400863"/>
    <lineage>
        <taxon>Bacteria</taxon>
        <taxon>Pseudomonadati</taxon>
        <taxon>Pseudomonadota</taxon>
        <taxon>Gammaproteobacteria</taxon>
        <taxon>Candidatus Competibacteraceae</taxon>
        <taxon>Candidatus Competibacter</taxon>
    </lineage>
</organism>
<evidence type="ECO:0000313" key="7">
    <source>
        <dbReference type="Proteomes" id="UP000035760"/>
    </source>
</evidence>
<evidence type="ECO:0000259" key="5">
    <source>
        <dbReference type="PROSITE" id="PS50109"/>
    </source>
</evidence>
<dbReference type="Pfam" id="PF02518">
    <property type="entry name" value="HATPase_c"/>
    <property type="match status" value="1"/>
</dbReference>
<dbReference type="EMBL" id="CBTJ020000001">
    <property type="protein sequence ID" value="CDI00799.1"/>
    <property type="molecule type" value="Genomic_DNA"/>
</dbReference>
<dbReference type="Proteomes" id="UP000035760">
    <property type="component" value="Unassembled WGS sequence"/>
</dbReference>
<dbReference type="AlphaFoldDB" id="W6M2T5"/>
<dbReference type="InterPro" id="IPR036097">
    <property type="entry name" value="HisK_dim/P_sf"/>
</dbReference>
<dbReference type="GO" id="GO:0000155">
    <property type="term" value="F:phosphorelay sensor kinase activity"/>
    <property type="evidence" value="ECO:0007669"/>
    <property type="project" value="InterPro"/>
</dbReference>
<dbReference type="InterPro" id="IPR036890">
    <property type="entry name" value="HATPase_C_sf"/>
</dbReference>
<protein>
    <recommendedName>
        <fullName evidence="2">histidine kinase</fullName>
        <ecNumber evidence="2">2.7.13.3</ecNumber>
    </recommendedName>
</protein>
<keyword evidence="4" id="KW-1133">Transmembrane helix</keyword>
<dbReference type="InterPro" id="IPR005467">
    <property type="entry name" value="His_kinase_dom"/>
</dbReference>
<dbReference type="SMART" id="SM00387">
    <property type="entry name" value="HATPase_c"/>
    <property type="match status" value="1"/>
</dbReference>
<dbReference type="InterPro" id="IPR004358">
    <property type="entry name" value="Sig_transdc_His_kin-like_C"/>
</dbReference>
<dbReference type="PROSITE" id="PS50109">
    <property type="entry name" value="HIS_KIN"/>
    <property type="match status" value="1"/>
</dbReference>
<name>W6M2T5_9GAMM</name>
<dbReference type="CDD" id="cd00082">
    <property type="entry name" value="HisKA"/>
    <property type="match status" value="1"/>
</dbReference>
<dbReference type="Gene3D" id="3.30.565.10">
    <property type="entry name" value="Histidine kinase-like ATPase, C-terminal domain"/>
    <property type="match status" value="1"/>
</dbReference>
<dbReference type="SMART" id="SM00388">
    <property type="entry name" value="HisKA"/>
    <property type="match status" value="1"/>
</dbReference>
<evidence type="ECO:0000256" key="3">
    <source>
        <dbReference type="ARBA" id="ARBA00022553"/>
    </source>
</evidence>
<sequence length="571" mass="62598">MAAAEYSAGLSAELHLDRRHRWRAFRVANVYRVTLAIVLLTALALGEQNRLFGKQNPSLFLTTVLAYMALALAGIAGSYWRRPALMIQAHVQMLGDLIALTLMIHTSGGLASSLNNLMITAIAASSILLPLSSALLSAAVGFFLLAGSWAITQWQASDRTGQGFRLPDGGFDIPSWLGVSDDLVRLGVLGAALFIAAGLSHALAERARRSEALARRRTWELVEIAELNQGIIQRLQSGVVVVDRADQVQLLNDTARELLDCRWAQPPVPLGELSPPLYRQLQAWRANAGDIPVFRAVEHRPELIPRFAHLGGSNEANTLIMLEDSEQAAERLQQIKLAALGRLTAGIAHEIRNPLAAISHAAQLLQESTDASTGNRRLGQIVHDNVQRANRIINDVLDLARRDRVRSERLGLEPWLATFVREFRHGPEGVTPTWQSTVDPADLEIMFDPHQLRQVLWNLCANACQYGSQPGQSPIITLNAGLEAERGRPFLDVRDAGPGVRPENIEKLFEPFFTTRSKGTGLGLYLARELCEANRAHLQYLAIAEGGSCFRITFASASSATEMDLWTTATP</sequence>
<dbReference type="InterPro" id="IPR003594">
    <property type="entry name" value="HATPase_dom"/>
</dbReference>
<dbReference type="PANTHER" id="PTHR43065">
    <property type="entry name" value="SENSOR HISTIDINE KINASE"/>
    <property type="match status" value="1"/>
</dbReference>
<keyword evidence="4" id="KW-0812">Transmembrane</keyword>
<dbReference type="PRINTS" id="PR00344">
    <property type="entry name" value="BCTRLSENSOR"/>
</dbReference>
<keyword evidence="6" id="KW-0808">Transferase</keyword>
<feature type="transmembrane region" description="Helical" evidence="4">
    <location>
        <begin position="58"/>
        <end position="80"/>
    </location>
</feature>